<evidence type="ECO:0000256" key="2">
    <source>
        <dbReference type="ARBA" id="ARBA00023136"/>
    </source>
</evidence>
<dbReference type="AlphaFoldDB" id="A0A7R9A9N9"/>
<dbReference type="SUPFAM" id="SSF46565">
    <property type="entry name" value="Chaperone J-domain"/>
    <property type="match status" value="1"/>
</dbReference>
<reference evidence="5" key="1">
    <citation type="submission" date="2020-11" db="EMBL/GenBank/DDBJ databases">
        <authorList>
            <person name="Tran Van P."/>
        </authorList>
    </citation>
    <scope>NUCLEOTIDE SEQUENCE</scope>
</reference>
<organism evidence="5">
    <name type="scientific">Darwinula stevensoni</name>
    <dbReference type="NCBI Taxonomy" id="69355"/>
    <lineage>
        <taxon>Eukaryota</taxon>
        <taxon>Metazoa</taxon>
        <taxon>Ecdysozoa</taxon>
        <taxon>Arthropoda</taxon>
        <taxon>Crustacea</taxon>
        <taxon>Oligostraca</taxon>
        <taxon>Ostracoda</taxon>
        <taxon>Podocopa</taxon>
        <taxon>Podocopida</taxon>
        <taxon>Darwinulocopina</taxon>
        <taxon>Darwinuloidea</taxon>
        <taxon>Darwinulidae</taxon>
        <taxon>Darwinula</taxon>
    </lineage>
</organism>
<evidence type="ECO:0000313" key="6">
    <source>
        <dbReference type="Proteomes" id="UP000677054"/>
    </source>
</evidence>
<dbReference type="InterPro" id="IPR036869">
    <property type="entry name" value="J_dom_sf"/>
</dbReference>
<proteinExistence type="predicted"/>
<feature type="region of interest" description="Disordered" evidence="4">
    <location>
        <begin position="187"/>
        <end position="207"/>
    </location>
</feature>
<name>A0A7R9A9N9_9CRUS</name>
<evidence type="ECO:0000313" key="5">
    <source>
        <dbReference type="EMBL" id="CAD7250083.1"/>
    </source>
</evidence>
<comment type="subcellular location">
    <subcellularLocation>
        <location evidence="1">Membrane</location>
    </subcellularLocation>
</comment>
<evidence type="ECO:0008006" key="7">
    <source>
        <dbReference type="Google" id="ProtNLM"/>
    </source>
</evidence>
<keyword evidence="6" id="KW-1185">Reference proteome</keyword>
<dbReference type="EMBL" id="CAJPEV010002645">
    <property type="protein sequence ID" value="CAG0897610.1"/>
    <property type="molecule type" value="Genomic_DNA"/>
</dbReference>
<dbReference type="InterPro" id="IPR051434">
    <property type="entry name" value="DnaJ_C_subfamily_member5"/>
</dbReference>
<evidence type="ECO:0000256" key="4">
    <source>
        <dbReference type="SAM" id="MobiDB-lite"/>
    </source>
</evidence>
<protein>
    <recommendedName>
        <fullName evidence="7">J domain-containing protein</fullName>
    </recommendedName>
</protein>
<dbReference type="GO" id="GO:0005737">
    <property type="term" value="C:cytoplasm"/>
    <property type="evidence" value="ECO:0007669"/>
    <property type="project" value="UniProtKB-ARBA"/>
</dbReference>
<dbReference type="OrthoDB" id="445556at2759"/>
<dbReference type="EMBL" id="LR902162">
    <property type="protein sequence ID" value="CAD7250083.1"/>
    <property type="molecule type" value="Genomic_DNA"/>
</dbReference>
<gene>
    <name evidence="5" type="ORF">DSTB1V02_LOCUS9867</name>
</gene>
<dbReference type="GO" id="GO:0016020">
    <property type="term" value="C:membrane"/>
    <property type="evidence" value="ECO:0007669"/>
    <property type="project" value="UniProtKB-SubCell"/>
</dbReference>
<feature type="compositionally biased region" description="Polar residues" evidence="4">
    <location>
        <begin position="85"/>
        <end position="103"/>
    </location>
</feature>
<dbReference type="Gene3D" id="1.10.287.110">
    <property type="entry name" value="DnaJ domain"/>
    <property type="match status" value="1"/>
</dbReference>
<keyword evidence="2" id="KW-0472">Membrane</keyword>
<dbReference type="PANTHER" id="PTHR44027">
    <property type="entry name" value="DNAJ HOMOLOG SUBFAMILY C MEMBER 5 HOMOLOG"/>
    <property type="match status" value="1"/>
</dbReference>
<feature type="region of interest" description="Disordered" evidence="4">
    <location>
        <begin position="66"/>
        <end position="174"/>
    </location>
</feature>
<dbReference type="Proteomes" id="UP000677054">
    <property type="component" value="Unassembled WGS sequence"/>
</dbReference>
<dbReference type="PANTHER" id="PTHR44027:SF7">
    <property type="entry name" value="DNAJ HOMOLOG SUBFAMILY C MEMBER 5 HOMOLOG"/>
    <property type="match status" value="1"/>
</dbReference>
<keyword evidence="3" id="KW-0143">Chaperone</keyword>
<evidence type="ECO:0000256" key="1">
    <source>
        <dbReference type="ARBA" id="ARBA00004370"/>
    </source>
</evidence>
<sequence>MRLRMSDVIWRQFKEINRAYTTLNDLNKRRIYDEYGSFGLYIAEQFGEENVTTYFILSSGWCKEDSSLSGGEADGSPRHARKFESNTPPRGSPRQGSPVITQQPKRESPAHHPSVAIPMPPPSTSPADAVADERTSLNPGVVPGYNAAQRGGEGEGEDRMTRNPFVAGGNISGERTSASKFNPFFAEAHASPSPASSVSPKSTNPFQ</sequence>
<evidence type="ECO:0000256" key="3">
    <source>
        <dbReference type="ARBA" id="ARBA00023186"/>
    </source>
</evidence>
<accession>A0A7R9A9N9</accession>